<organism evidence="1 2">
    <name type="scientific">Puccinia sorghi</name>
    <dbReference type="NCBI Taxonomy" id="27349"/>
    <lineage>
        <taxon>Eukaryota</taxon>
        <taxon>Fungi</taxon>
        <taxon>Dikarya</taxon>
        <taxon>Basidiomycota</taxon>
        <taxon>Pucciniomycotina</taxon>
        <taxon>Pucciniomycetes</taxon>
        <taxon>Pucciniales</taxon>
        <taxon>Pucciniaceae</taxon>
        <taxon>Puccinia</taxon>
    </lineage>
</organism>
<evidence type="ECO:0000313" key="1">
    <source>
        <dbReference type="EMBL" id="KNZ49489.1"/>
    </source>
</evidence>
<protein>
    <submittedName>
        <fullName evidence="1">Uncharacterized protein</fullName>
    </submittedName>
</protein>
<name>A0A0L6ULU4_9BASI</name>
<comment type="caution">
    <text evidence="1">The sequence shown here is derived from an EMBL/GenBank/DDBJ whole genome shotgun (WGS) entry which is preliminary data.</text>
</comment>
<accession>A0A0L6ULU4</accession>
<sequence>MAESTILRLIELKLPKSLKRKIGECANDIRISKRSGTGQD</sequence>
<dbReference type="AlphaFoldDB" id="A0A0L6ULU4"/>
<keyword evidence="2" id="KW-1185">Reference proteome</keyword>
<evidence type="ECO:0000313" key="2">
    <source>
        <dbReference type="Proteomes" id="UP000037035"/>
    </source>
</evidence>
<dbReference type="VEuPathDB" id="FungiDB:VP01_4982g1"/>
<reference evidence="1 2" key="1">
    <citation type="submission" date="2015-08" db="EMBL/GenBank/DDBJ databases">
        <title>Next Generation Sequencing and Analysis of the Genome of Puccinia sorghi L Schw, the Causal Agent of Maize Common Rust.</title>
        <authorList>
            <person name="Rochi L."/>
            <person name="Burguener G."/>
            <person name="Darino M."/>
            <person name="Turjanski A."/>
            <person name="Kreff E."/>
            <person name="Dieguez M.J."/>
            <person name="Sacco F."/>
        </authorList>
    </citation>
    <scope>NUCLEOTIDE SEQUENCE [LARGE SCALE GENOMIC DNA]</scope>
    <source>
        <strain evidence="1 2">RO10H11247</strain>
    </source>
</reference>
<proteinExistence type="predicted"/>
<dbReference type="Proteomes" id="UP000037035">
    <property type="component" value="Unassembled WGS sequence"/>
</dbReference>
<dbReference type="EMBL" id="LAVV01010145">
    <property type="protein sequence ID" value="KNZ49489.1"/>
    <property type="molecule type" value="Genomic_DNA"/>
</dbReference>
<gene>
    <name evidence="1" type="ORF">VP01_4982g1</name>
</gene>